<keyword evidence="2" id="KW-0812">Transmembrane</keyword>
<accession>A0ABY9RSP8</accession>
<feature type="transmembrane region" description="Helical" evidence="2">
    <location>
        <begin position="214"/>
        <end position="233"/>
    </location>
</feature>
<organism evidence="3 4">
    <name type="scientific">Streptomyces roseicoloratus</name>
    <dbReference type="NCBI Taxonomy" id="2508722"/>
    <lineage>
        <taxon>Bacteria</taxon>
        <taxon>Bacillati</taxon>
        <taxon>Actinomycetota</taxon>
        <taxon>Actinomycetes</taxon>
        <taxon>Kitasatosporales</taxon>
        <taxon>Streptomycetaceae</taxon>
        <taxon>Streptomyces</taxon>
    </lineage>
</organism>
<proteinExistence type="predicted"/>
<feature type="region of interest" description="Disordered" evidence="1">
    <location>
        <begin position="307"/>
        <end position="326"/>
    </location>
</feature>
<keyword evidence="4" id="KW-1185">Reference proteome</keyword>
<feature type="region of interest" description="Disordered" evidence="1">
    <location>
        <begin position="130"/>
        <end position="161"/>
    </location>
</feature>
<evidence type="ECO:0000256" key="2">
    <source>
        <dbReference type="SAM" id="Phobius"/>
    </source>
</evidence>
<evidence type="ECO:0000313" key="4">
    <source>
        <dbReference type="Proteomes" id="UP001250858"/>
    </source>
</evidence>
<dbReference type="EMBL" id="CP133762">
    <property type="protein sequence ID" value="WMX45217.1"/>
    <property type="molecule type" value="Genomic_DNA"/>
</dbReference>
<evidence type="ECO:0000256" key="1">
    <source>
        <dbReference type="SAM" id="MobiDB-lite"/>
    </source>
</evidence>
<name>A0ABY9RSP8_9ACTN</name>
<feature type="transmembrane region" description="Helical" evidence="2">
    <location>
        <begin position="274"/>
        <end position="297"/>
    </location>
</feature>
<evidence type="ECO:0008006" key="5">
    <source>
        <dbReference type="Google" id="ProtNLM"/>
    </source>
</evidence>
<dbReference type="Proteomes" id="UP001250858">
    <property type="component" value="Chromosome"/>
</dbReference>
<dbReference type="RefSeq" id="WP_309548395.1">
    <property type="nucleotide sequence ID" value="NZ_CP133762.1"/>
</dbReference>
<feature type="transmembrane region" description="Helical" evidence="2">
    <location>
        <begin position="55"/>
        <end position="76"/>
    </location>
</feature>
<feature type="transmembrane region" description="Helical" evidence="2">
    <location>
        <begin position="107"/>
        <end position="128"/>
    </location>
</feature>
<feature type="transmembrane region" description="Helical" evidence="2">
    <location>
        <begin position="240"/>
        <end position="262"/>
    </location>
</feature>
<sequence length="326" mass="33969">MTVTRTARLTGAALCAALALVGFVWLLCDLAAFGPTTELLWYWPGDHGFRTHRTAGTTFVDPLLLVAYAVTAFAALRSPLAAPALAVTGLTTLALRLPGLWASGIDALVTTLITLALAAGLVVTAAAGRHDDRDHAGSGGRGRSGGDEARDEPYGPERPRTGPAVAAGILCALAGLVRAAWELRWATLLPAEYTVGRYTGERSLMLPTLAVPPGWLNAVLVLLLLAAAGSAFARARHTRPLGLLAGLLLTGAGAAGTAAALRPERHTYLPAPDLYAVAYDAGCFYALAAGLAVLLLLGPPGRRRRVPYRPAAARPPAPPHRRPPSW</sequence>
<feature type="transmembrane region" description="Helical" evidence="2">
    <location>
        <begin position="83"/>
        <end position="101"/>
    </location>
</feature>
<protein>
    <recommendedName>
        <fullName evidence="5">Lipoprotein</fullName>
    </recommendedName>
</protein>
<feature type="compositionally biased region" description="Basic and acidic residues" evidence="1">
    <location>
        <begin position="144"/>
        <end position="160"/>
    </location>
</feature>
<feature type="transmembrane region" description="Helical" evidence="2">
    <location>
        <begin position="164"/>
        <end position="181"/>
    </location>
</feature>
<evidence type="ECO:0000313" key="3">
    <source>
        <dbReference type="EMBL" id="WMX45217.1"/>
    </source>
</evidence>
<reference evidence="3 4" key="1">
    <citation type="submission" date="2023-09" db="EMBL/GenBank/DDBJ databases">
        <title>Complete genome of Streptomyces roseicoloratus T14.</title>
        <authorList>
            <person name="Bashizi T."/>
            <person name="Kim M.-J."/>
            <person name="Lee G."/>
            <person name="Tagele S.B."/>
            <person name="Shin J.-H."/>
        </authorList>
    </citation>
    <scope>NUCLEOTIDE SEQUENCE [LARGE SCALE GENOMIC DNA]</scope>
    <source>
        <strain evidence="3 4">T14</strain>
    </source>
</reference>
<gene>
    <name evidence="3" type="ORF">RGF97_10640</name>
</gene>
<keyword evidence="2" id="KW-0472">Membrane</keyword>
<keyword evidence="2" id="KW-1133">Transmembrane helix</keyword>